<evidence type="ECO:0000313" key="2">
    <source>
        <dbReference type="EMBL" id="EHO13845.1"/>
    </source>
</evidence>
<evidence type="ECO:0008006" key="4">
    <source>
        <dbReference type="Google" id="ProtNLM"/>
    </source>
</evidence>
<keyword evidence="1" id="KW-1133">Transmembrane helix</keyword>
<organism evidence="2 3">
    <name type="scientific">Myroides odoratimimus CIP 101113</name>
    <dbReference type="NCBI Taxonomy" id="883154"/>
    <lineage>
        <taxon>Bacteria</taxon>
        <taxon>Pseudomonadati</taxon>
        <taxon>Bacteroidota</taxon>
        <taxon>Flavobacteriia</taxon>
        <taxon>Flavobacteriales</taxon>
        <taxon>Flavobacteriaceae</taxon>
        <taxon>Myroides</taxon>
    </lineage>
</organism>
<keyword evidence="1" id="KW-0812">Transmembrane</keyword>
<protein>
    <recommendedName>
        <fullName evidence="4">Lipoprotein</fullName>
    </recommendedName>
</protein>
<gene>
    <name evidence="2" type="ORF">HMPREF9715_00919</name>
</gene>
<reference evidence="2 3" key="1">
    <citation type="submission" date="2011-11" db="EMBL/GenBank/DDBJ databases">
        <title>The Genome Sequence of Myroides odoratimimus CIP 101113.</title>
        <authorList>
            <person name="Earl A."/>
            <person name="Ward D."/>
            <person name="Feldgarden M."/>
            <person name="Gevers D."/>
            <person name="Huys G."/>
            <person name="Young S.K."/>
            <person name="Zeng Q."/>
            <person name="Gargeya S."/>
            <person name="Fitzgerald M."/>
            <person name="Haas B."/>
            <person name="Abouelleil A."/>
            <person name="Alvarado L."/>
            <person name="Arachchi H.M."/>
            <person name="Berlin A."/>
            <person name="Brown A."/>
            <person name="Chapman S.B."/>
            <person name="Chen Z."/>
            <person name="Dunbar C."/>
            <person name="Freedman E."/>
            <person name="Gearin G."/>
            <person name="Goldberg J."/>
            <person name="Griggs A."/>
            <person name="Gujja S."/>
            <person name="Heiman D."/>
            <person name="Howarth C."/>
            <person name="Larson L."/>
            <person name="Lui A."/>
            <person name="MacDonald P.J.P."/>
            <person name="Montmayeur A."/>
            <person name="Murphy C."/>
            <person name="Neiman D."/>
            <person name="Pearson M."/>
            <person name="Priest M."/>
            <person name="Roberts A."/>
            <person name="Saif S."/>
            <person name="Shea T."/>
            <person name="Shenoy N."/>
            <person name="Sisk P."/>
            <person name="Stolte C."/>
            <person name="Sykes S."/>
            <person name="Wortman J."/>
            <person name="Nusbaum C."/>
            <person name="Birren B."/>
        </authorList>
    </citation>
    <scope>NUCLEOTIDE SEQUENCE [LARGE SCALE GENOMIC DNA]</scope>
    <source>
        <strain evidence="2 3">CIP 101113</strain>
    </source>
</reference>
<keyword evidence="1" id="KW-0472">Membrane</keyword>
<proteinExistence type="predicted"/>
<dbReference type="EMBL" id="AGEE01000008">
    <property type="protein sequence ID" value="EHO13845.1"/>
    <property type="molecule type" value="Genomic_DNA"/>
</dbReference>
<dbReference type="RefSeq" id="WP_006262973.1">
    <property type="nucleotide sequence ID" value="NZ_JH590837.1"/>
</dbReference>
<comment type="caution">
    <text evidence="2">The sequence shown here is derived from an EMBL/GenBank/DDBJ whole genome shotgun (WGS) entry which is preliminary data.</text>
</comment>
<dbReference type="PROSITE" id="PS51257">
    <property type="entry name" value="PROKAR_LIPOPROTEIN"/>
    <property type="match status" value="1"/>
</dbReference>
<dbReference type="AlphaFoldDB" id="A0AAV3F5B0"/>
<sequence length="163" mass="18838">MKTNTTYIFLSFCVMVFLISCATPRERTDKFLKQNPVYLAEQCAINFPPSTKYIPGKTITDTIIKEVPGAEIPCPEYKDEQGELQKPTVKCPDQKIKEIIRYRTDTIREVDNSKLFALQLEKVDLLEKNTKLETKVKEQKNEIIAHYIIIGLLALVLFLKLKR</sequence>
<name>A0AAV3F5B0_9FLAO</name>
<feature type="transmembrane region" description="Helical" evidence="1">
    <location>
        <begin position="6"/>
        <end position="23"/>
    </location>
</feature>
<feature type="transmembrane region" description="Helical" evidence="1">
    <location>
        <begin position="143"/>
        <end position="161"/>
    </location>
</feature>
<accession>A0AAV3F5B0</accession>
<dbReference type="Proteomes" id="UP000004834">
    <property type="component" value="Unassembled WGS sequence"/>
</dbReference>
<evidence type="ECO:0000256" key="1">
    <source>
        <dbReference type="SAM" id="Phobius"/>
    </source>
</evidence>
<evidence type="ECO:0000313" key="3">
    <source>
        <dbReference type="Proteomes" id="UP000004834"/>
    </source>
</evidence>